<dbReference type="InterPro" id="IPR054485">
    <property type="entry name" value="FlK-like_dom"/>
</dbReference>
<evidence type="ECO:0000313" key="5">
    <source>
        <dbReference type="Proteomes" id="UP001208771"/>
    </source>
</evidence>
<dbReference type="InterPro" id="IPR029069">
    <property type="entry name" value="HotDog_dom_sf"/>
</dbReference>
<dbReference type="RefSeq" id="WP_306411631.1">
    <property type="nucleotide sequence ID" value="NZ_JANFPI010000003.1"/>
</dbReference>
<feature type="binding site" evidence="2">
    <location>
        <position position="69"/>
    </location>
    <ligand>
        <name>substrate</name>
    </ligand>
</feature>
<dbReference type="PIRSF" id="PIRSF014972">
    <property type="entry name" value="FlK"/>
    <property type="match status" value="1"/>
</dbReference>
<proteinExistence type="predicted"/>
<name>A0AAE3N226_9HYPH</name>
<organism evidence="4 5">
    <name type="scientific">Ectorhizobium quercum</name>
    <dbReference type="NCBI Taxonomy" id="2965071"/>
    <lineage>
        <taxon>Bacteria</taxon>
        <taxon>Pseudomonadati</taxon>
        <taxon>Pseudomonadota</taxon>
        <taxon>Alphaproteobacteria</taxon>
        <taxon>Hyphomicrobiales</taxon>
        <taxon>Rhizobiaceae</taxon>
        <taxon>Ectorhizobium</taxon>
    </lineage>
</organism>
<protein>
    <submittedName>
        <fullName evidence="4">Thioesterase family protein</fullName>
    </submittedName>
</protein>
<dbReference type="InterPro" id="IPR025540">
    <property type="entry name" value="FlK"/>
</dbReference>
<dbReference type="Pfam" id="PF22636">
    <property type="entry name" value="FlK"/>
    <property type="match status" value="1"/>
</dbReference>
<dbReference type="EMBL" id="JANFPI010000003">
    <property type="protein sequence ID" value="MCX8997860.1"/>
    <property type="molecule type" value="Genomic_DNA"/>
</dbReference>
<sequence>MRAILAVGDTTVHSFTVTREKTVPFLYPESPEFQAIPEVFATGYMVGLMEWACILSLKPALEEGEGSLGTLIEVTHEAPTLPGQTVTVEATVASVDGRKVLWNVIARDELDIIGRGRIGRAVVVWDRFKAGLDKKAERLTPLSG</sequence>
<dbReference type="SUPFAM" id="SSF54637">
    <property type="entry name" value="Thioesterase/thiol ester dehydrase-isomerase"/>
    <property type="match status" value="1"/>
</dbReference>
<dbReference type="Gene3D" id="3.10.129.10">
    <property type="entry name" value="Hotdog Thioesterase"/>
    <property type="match status" value="1"/>
</dbReference>
<accession>A0AAE3N226</accession>
<dbReference type="PANTHER" id="PTHR36934">
    <property type="entry name" value="BLR0278 PROTEIN"/>
    <property type="match status" value="1"/>
</dbReference>
<evidence type="ECO:0000313" key="4">
    <source>
        <dbReference type="EMBL" id="MCX8997860.1"/>
    </source>
</evidence>
<reference evidence="4" key="1">
    <citation type="submission" date="2022-07" db="EMBL/GenBank/DDBJ databases">
        <title>Ectorhizobium quercum gen.nov., sp. nov.</title>
        <authorList>
            <person name="Ma T."/>
            <person name="Li Y."/>
        </authorList>
    </citation>
    <scope>NUCLEOTIDE SEQUENCE</scope>
    <source>
        <strain evidence="4">BDR2-2</strain>
    </source>
</reference>
<evidence type="ECO:0000256" key="1">
    <source>
        <dbReference type="PIRSR" id="PIRSR014972-1"/>
    </source>
</evidence>
<gene>
    <name evidence="4" type="ORF">NOF55_12185</name>
</gene>
<dbReference type="AlphaFoldDB" id="A0AAE3N226"/>
<evidence type="ECO:0000256" key="2">
    <source>
        <dbReference type="PIRSR" id="PIRSR014972-2"/>
    </source>
</evidence>
<dbReference type="PANTHER" id="PTHR36934:SF1">
    <property type="entry name" value="THIOESTERASE DOMAIN-CONTAINING PROTEIN"/>
    <property type="match status" value="1"/>
</dbReference>
<keyword evidence="5" id="KW-1185">Reference proteome</keyword>
<feature type="domain" description="Fluoroacetyl-CoA-specific thioesterase-like" evidence="3">
    <location>
        <begin position="34"/>
        <end position="123"/>
    </location>
</feature>
<feature type="active site" evidence="1">
    <location>
        <position position="50"/>
    </location>
</feature>
<evidence type="ECO:0000259" key="3">
    <source>
        <dbReference type="Pfam" id="PF22636"/>
    </source>
</evidence>
<feature type="active site" evidence="1">
    <location>
        <position position="42"/>
    </location>
</feature>
<dbReference type="CDD" id="cd03440">
    <property type="entry name" value="hot_dog"/>
    <property type="match status" value="1"/>
</dbReference>
<dbReference type="Proteomes" id="UP001208771">
    <property type="component" value="Unassembled WGS sequence"/>
</dbReference>
<feature type="active site" evidence="1">
    <location>
        <position position="76"/>
    </location>
</feature>
<feature type="binding site" evidence="2">
    <location>
        <position position="120"/>
    </location>
    <ligand>
        <name>substrate</name>
    </ligand>
</feature>
<comment type="caution">
    <text evidence="4">The sequence shown here is derived from an EMBL/GenBank/DDBJ whole genome shotgun (WGS) entry which is preliminary data.</text>
</comment>